<dbReference type="SUPFAM" id="SSF53335">
    <property type="entry name" value="S-adenosyl-L-methionine-dependent methyltransferases"/>
    <property type="match status" value="1"/>
</dbReference>
<gene>
    <name evidence="2" type="ORF">METZ01_LOCUS349754</name>
</gene>
<dbReference type="AlphaFoldDB" id="A0A382RHK8"/>
<dbReference type="InterPro" id="IPR041698">
    <property type="entry name" value="Methyltransf_25"/>
</dbReference>
<dbReference type="PANTHER" id="PTHR12843">
    <property type="entry name" value="PROTEIN-LYSINE N-METHYLTRANSFERASE METTL10"/>
    <property type="match status" value="1"/>
</dbReference>
<protein>
    <recommendedName>
        <fullName evidence="1">Methyltransferase domain-containing protein</fullName>
    </recommendedName>
</protein>
<evidence type="ECO:0000259" key="1">
    <source>
        <dbReference type="Pfam" id="PF13649"/>
    </source>
</evidence>
<accession>A0A382RHK8</accession>
<dbReference type="GO" id="GO:0016279">
    <property type="term" value="F:protein-lysine N-methyltransferase activity"/>
    <property type="evidence" value="ECO:0007669"/>
    <property type="project" value="TreeGrafter"/>
</dbReference>
<feature type="domain" description="Methyltransferase" evidence="1">
    <location>
        <begin position="62"/>
        <end position="155"/>
    </location>
</feature>
<feature type="non-terminal residue" evidence="2">
    <location>
        <position position="156"/>
    </location>
</feature>
<dbReference type="EMBL" id="UINC01121612">
    <property type="protein sequence ID" value="SVC96900.1"/>
    <property type="molecule type" value="Genomic_DNA"/>
</dbReference>
<dbReference type="CDD" id="cd02440">
    <property type="entry name" value="AdoMet_MTases"/>
    <property type="match status" value="1"/>
</dbReference>
<reference evidence="2" key="1">
    <citation type="submission" date="2018-05" db="EMBL/GenBank/DDBJ databases">
        <authorList>
            <person name="Lanie J.A."/>
            <person name="Ng W.-L."/>
            <person name="Kazmierczak K.M."/>
            <person name="Andrzejewski T.M."/>
            <person name="Davidsen T.M."/>
            <person name="Wayne K.J."/>
            <person name="Tettelin H."/>
            <person name="Glass J.I."/>
            <person name="Rusch D."/>
            <person name="Podicherti R."/>
            <person name="Tsui H.-C.T."/>
            <person name="Winkler M.E."/>
        </authorList>
    </citation>
    <scope>NUCLEOTIDE SEQUENCE</scope>
</reference>
<dbReference type="PANTHER" id="PTHR12843:SF5">
    <property type="entry name" value="EEF1A LYSINE METHYLTRANSFERASE 2"/>
    <property type="match status" value="1"/>
</dbReference>
<dbReference type="GO" id="GO:0005737">
    <property type="term" value="C:cytoplasm"/>
    <property type="evidence" value="ECO:0007669"/>
    <property type="project" value="TreeGrafter"/>
</dbReference>
<name>A0A382RHK8_9ZZZZ</name>
<dbReference type="InterPro" id="IPR029063">
    <property type="entry name" value="SAM-dependent_MTases_sf"/>
</dbReference>
<organism evidence="2">
    <name type="scientific">marine metagenome</name>
    <dbReference type="NCBI Taxonomy" id="408172"/>
    <lineage>
        <taxon>unclassified sequences</taxon>
        <taxon>metagenomes</taxon>
        <taxon>ecological metagenomes</taxon>
    </lineage>
</organism>
<sequence>MSVPAEHAVRRYFDGEAERFDAIYDEDKSLSQKFVDSLFRSVIHRRVALMLEWCGDLTDKRVLDVGTGSGRYAVEMARRGAQVVGLDFAPAMVDMATEAAQKAGVADRCHFEAADFLEWCAPHHFDISVGLGFFDYTADSRPFLAKIAEVTEGQGI</sequence>
<evidence type="ECO:0000313" key="2">
    <source>
        <dbReference type="EMBL" id="SVC96900.1"/>
    </source>
</evidence>
<dbReference type="Gene3D" id="3.40.50.150">
    <property type="entry name" value="Vaccinia Virus protein VP39"/>
    <property type="match status" value="1"/>
</dbReference>
<proteinExistence type="predicted"/>
<dbReference type="Pfam" id="PF13649">
    <property type="entry name" value="Methyltransf_25"/>
    <property type="match status" value="1"/>
</dbReference>